<protein>
    <submittedName>
        <fullName evidence="1">Uncharacterized protein</fullName>
    </submittedName>
</protein>
<reference evidence="1 2" key="1">
    <citation type="submission" date="2021-09" db="EMBL/GenBank/DDBJ databases">
        <title>Lysobacter sp. 13A isolated from the river sediment.</title>
        <authorList>
            <person name="Liu H."/>
            <person name="Li S."/>
            <person name="Mao S."/>
        </authorList>
    </citation>
    <scope>NUCLEOTIDE SEQUENCE [LARGE SCALE GENOMIC DNA]</scope>
    <source>
        <strain evidence="1 2">13A</strain>
    </source>
</reference>
<accession>A0ABS7T5F0</accession>
<comment type="caution">
    <text evidence="1">The sequence shown here is derived from an EMBL/GenBank/DDBJ whole genome shotgun (WGS) entry which is preliminary data.</text>
</comment>
<sequence>MRFVLALLVGVLVGCVSTQMKSYVGQDIREVMLVSGQPIAAMDMGSGVRAFQFMWGGSPKTAIITSSSSQVDSTDWLGRTAITSNGSSMISNGCVISYLTEWNESTQGWVVTGYRYPKQLVC</sequence>
<dbReference type="RefSeq" id="WP_223675344.1">
    <property type="nucleotide sequence ID" value="NZ_JAINZW010000002.1"/>
</dbReference>
<dbReference type="Proteomes" id="UP001430954">
    <property type="component" value="Unassembled WGS sequence"/>
</dbReference>
<gene>
    <name evidence="1" type="ORF">K6753_06095</name>
</gene>
<keyword evidence="2" id="KW-1185">Reference proteome</keyword>
<organism evidence="1 2">
    <name type="scientific">Novilysobacter selenitireducens</name>
    <dbReference type="NCBI Taxonomy" id="2872639"/>
    <lineage>
        <taxon>Bacteria</taxon>
        <taxon>Pseudomonadati</taxon>
        <taxon>Pseudomonadota</taxon>
        <taxon>Gammaproteobacteria</taxon>
        <taxon>Lysobacterales</taxon>
        <taxon>Lysobacteraceae</taxon>
        <taxon>Novilysobacter</taxon>
    </lineage>
</organism>
<proteinExistence type="predicted"/>
<name>A0ABS7T5F0_9GAMM</name>
<dbReference type="EMBL" id="JAINZW010000002">
    <property type="protein sequence ID" value="MBZ4039102.1"/>
    <property type="molecule type" value="Genomic_DNA"/>
</dbReference>
<dbReference type="PROSITE" id="PS51257">
    <property type="entry name" value="PROKAR_LIPOPROTEIN"/>
    <property type="match status" value="1"/>
</dbReference>
<evidence type="ECO:0000313" key="2">
    <source>
        <dbReference type="Proteomes" id="UP001430954"/>
    </source>
</evidence>
<evidence type="ECO:0000313" key="1">
    <source>
        <dbReference type="EMBL" id="MBZ4039102.1"/>
    </source>
</evidence>